<feature type="compositionally biased region" description="Basic and acidic residues" evidence="2">
    <location>
        <begin position="304"/>
        <end position="327"/>
    </location>
</feature>
<gene>
    <name evidence="3" type="ORF">LXO92_06560</name>
</gene>
<sequence length="327" mass="37313">MSTIMSTGIDKIKELLEVERKKLEKAQRLVDKAIIEAMPHPPRIPKIEDQEAAVKAFDAVNKQAHDVYLKIDELNKAKSEEASKNYHKTCEMNNDQVKSGAITPEQCKELNEKAYDEYIRIKEENDKASMDAYKEYQAFFEKNGKKLDTVKEHYQKHNPSPPSVTTSVQSPNANAVVSAFREYFKDNEWYKTHEPKTEGNRTSLSFKSDEDALKFAKKLAETQNFIMIDKETNKVLAYSKDGKLFRGDKELTEGPLRPSKEEMEKLPTLDKFQKPQTPPPSSTEDEPLLTSPHSSGSVQLPEIPVKEESTVTSKKEDEPKEQQKLTS</sequence>
<evidence type="ECO:0000313" key="4">
    <source>
        <dbReference type="Proteomes" id="UP001320170"/>
    </source>
</evidence>
<reference evidence="3 4" key="1">
    <citation type="journal article" date="2024" name="Pathogens">
        <title>Characterization of a Novel Species of Legionella Isolated from a Healthcare Facility: Legionella resiliens sp. nov.</title>
        <authorList>
            <person name="Cristino S."/>
            <person name="Pascale M.R."/>
            <person name="Marino F."/>
            <person name="Derelitto C."/>
            <person name="Salaris S."/>
            <person name="Orsini M."/>
            <person name="Squarzoni S."/>
            <person name="Grottola A."/>
            <person name="Girolamini L."/>
        </authorList>
    </citation>
    <scope>NUCLEOTIDE SEQUENCE [LARGE SCALE GENOMIC DNA]</scope>
    <source>
        <strain evidence="3 4">8cVS16</strain>
    </source>
</reference>
<keyword evidence="1" id="KW-0175">Coiled coil</keyword>
<comment type="caution">
    <text evidence="3">The sequence shown here is derived from an EMBL/GenBank/DDBJ whole genome shotgun (WGS) entry which is preliminary data.</text>
</comment>
<feature type="coiled-coil region" evidence="1">
    <location>
        <begin position="9"/>
        <end position="36"/>
    </location>
</feature>
<evidence type="ECO:0000313" key="3">
    <source>
        <dbReference type="EMBL" id="MCE3532032.1"/>
    </source>
</evidence>
<evidence type="ECO:0000256" key="1">
    <source>
        <dbReference type="SAM" id="Coils"/>
    </source>
</evidence>
<evidence type="ECO:0000256" key="2">
    <source>
        <dbReference type="SAM" id="MobiDB-lite"/>
    </source>
</evidence>
<dbReference type="RefSeq" id="WP_232890647.1">
    <property type="nucleotide sequence ID" value="NZ_JAJSPM010000005.1"/>
</dbReference>
<keyword evidence="4" id="KW-1185">Reference proteome</keyword>
<dbReference type="EMBL" id="JAJTND010000004">
    <property type="protein sequence ID" value="MCE3532032.1"/>
    <property type="molecule type" value="Genomic_DNA"/>
</dbReference>
<feature type="region of interest" description="Disordered" evidence="2">
    <location>
        <begin position="247"/>
        <end position="327"/>
    </location>
</feature>
<protein>
    <recommendedName>
        <fullName evidence="5">Substrate of the Dot/Icm secretion system</fullName>
    </recommendedName>
</protein>
<name>A0ABS8X3Y9_9GAMM</name>
<feature type="compositionally biased region" description="Basic and acidic residues" evidence="2">
    <location>
        <begin position="247"/>
        <end position="273"/>
    </location>
</feature>
<proteinExistence type="predicted"/>
<evidence type="ECO:0008006" key="5">
    <source>
        <dbReference type="Google" id="ProtNLM"/>
    </source>
</evidence>
<dbReference type="Proteomes" id="UP001320170">
    <property type="component" value="Unassembled WGS sequence"/>
</dbReference>
<organism evidence="3 4">
    <name type="scientific">Legionella resiliens</name>
    <dbReference type="NCBI Taxonomy" id="2905958"/>
    <lineage>
        <taxon>Bacteria</taxon>
        <taxon>Pseudomonadati</taxon>
        <taxon>Pseudomonadota</taxon>
        <taxon>Gammaproteobacteria</taxon>
        <taxon>Legionellales</taxon>
        <taxon>Legionellaceae</taxon>
        <taxon>Legionella</taxon>
    </lineage>
</organism>
<accession>A0ABS8X3Y9</accession>